<evidence type="ECO:0000256" key="4">
    <source>
        <dbReference type="PROSITE-ProRule" id="PRU00433"/>
    </source>
</evidence>
<dbReference type="Pfam" id="PF23500">
    <property type="entry name" value="DUF7133"/>
    <property type="match status" value="1"/>
</dbReference>
<dbReference type="InterPro" id="IPR009056">
    <property type="entry name" value="Cyt_c-like_dom"/>
</dbReference>
<dbReference type="Pfam" id="PF04734">
    <property type="entry name" value="Ceramidase_alk"/>
    <property type="match status" value="1"/>
</dbReference>
<gene>
    <name evidence="6" type="ORF">Pan54_13930</name>
</gene>
<dbReference type="SUPFAM" id="SSF50952">
    <property type="entry name" value="Soluble quinoprotein glucose dehydrogenase"/>
    <property type="match status" value="1"/>
</dbReference>
<dbReference type="InterPro" id="IPR055557">
    <property type="entry name" value="DUF7133"/>
</dbReference>
<evidence type="ECO:0000313" key="6">
    <source>
        <dbReference type="EMBL" id="TWT60679.1"/>
    </source>
</evidence>
<dbReference type="RefSeq" id="WP_146502769.1">
    <property type="nucleotide sequence ID" value="NZ_SJPG01000001.1"/>
</dbReference>
<dbReference type="InterPro" id="IPR011989">
    <property type="entry name" value="ARM-like"/>
</dbReference>
<dbReference type="Gene3D" id="1.10.760.10">
    <property type="entry name" value="Cytochrome c-like domain"/>
    <property type="match status" value="1"/>
</dbReference>
<proteinExistence type="predicted"/>
<dbReference type="GO" id="GO:0009055">
    <property type="term" value="F:electron transfer activity"/>
    <property type="evidence" value="ECO:0007669"/>
    <property type="project" value="InterPro"/>
</dbReference>
<dbReference type="InterPro" id="IPR013428">
    <property type="entry name" value="Membrane-bound_put_N"/>
</dbReference>
<evidence type="ECO:0000256" key="1">
    <source>
        <dbReference type="ARBA" id="ARBA00022617"/>
    </source>
</evidence>
<evidence type="ECO:0000259" key="5">
    <source>
        <dbReference type="PROSITE" id="PS51007"/>
    </source>
</evidence>
<name>A0A5C5XDH2_9PLAN</name>
<dbReference type="NCBIfam" id="TIGR02604">
    <property type="entry name" value="Piru_Ver_Nterm"/>
    <property type="match status" value="1"/>
</dbReference>
<keyword evidence="1 4" id="KW-0349">Heme</keyword>
<dbReference type="PROSITE" id="PS51007">
    <property type="entry name" value="CYTC"/>
    <property type="match status" value="1"/>
</dbReference>
<dbReference type="InterPro" id="IPR036909">
    <property type="entry name" value="Cyt_c-like_dom_sf"/>
</dbReference>
<comment type="caution">
    <text evidence="6">The sequence shown here is derived from an EMBL/GenBank/DDBJ whole genome shotgun (WGS) entry which is preliminary data.</text>
</comment>
<dbReference type="EMBL" id="SJPG01000001">
    <property type="protein sequence ID" value="TWT60679.1"/>
    <property type="molecule type" value="Genomic_DNA"/>
</dbReference>
<dbReference type="Proteomes" id="UP000316095">
    <property type="component" value="Unassembled WGS sequence"/>
</dbReference>
<keyword evidence="3 4" id="KW-0408">Iron</keyword>
<dbReference type="NCBIfam" id="TIGR02603">
    <property type="entry name" value="CxxCH_TIGR02603"/>
    <property type="match status" value="1"/>
</dbReference>
<sequence>MTRHSSCPVSSLFLLVLWGFVFQETVFSAELISADMYSVGVAKVDVTPDYPVRLSGFGFRREESDGVLIPIYARAIAISELDGKPLVFIAVDSTGLSEELVQNVADELEPLGVSRDQLVIAATHSHTAPMIEGVLPTLFGMPIPPEHQKHIKRYTEELIDKLVQVARISIEAQQPSRLWWGTGHVGFSKNRRDSEKGPIDQGLPVLCVRSESGELKAVIANYACHAVTLSHNLIGGDWPGFASEWLEKRHPDAIALMSIGCGADQNPIPGVTGDNFDIARSQGLEIAQEVDRVLNNALRPVSGSIHAATTDMSLPLEPLPTRSYWEERVKLGKYFGYHAQTQLDILDAGGKLPTSVDYKIQSWTFGDSLAMVFLPGEVVVDYAIELRKRIEPTRLWITAYANDCPCYIPSERVLAKGGYEGETSMTYYNKPAKFAAGLEQKILDATQQIVPASFHLTKSVKNNAGLPPLSPTQSLNRLKIPEGWTAQVVAAEPMTTDPVAIDFGPSGELWVCEMHDYPSGVAGNFEAGGKVRLLRDVNRDGIYDSSTVFLDGLPFPTGVTVWRDGVLICAAPDIIFARDNDGDDIADERTVLYTGFGTENYQARVNSLTYGLDGWVYGSCGLFGGEILCQLTGEVVPLGNRDFRINPDTGTLEPLTGRSQQGRVRNDAGDWFGCSNGQPCWHYPILKDDTRPALKLPPLITSVPTGDARQLFPETAEFQRFKLSGPAGRVTAGCGIGIYRDNWLGEDLTGNSIVCEPVNLLLHRRVLKADGLTFKGDRAPGEEASELVTSTDNWFRPVQMKTGPDGGLWISDMSRAVVEHPRWIPAETLAQLDVRSGDQQGRIIRLLSKKHGARQVPVLSQMNATELVSILSSENGTQRDLAQQLLFWNVDKAAVEPLVNMIKSDFNPAGKAAGLWILAEYGALTDEVLTTAIENPSPLLRRQAVRVTAEHHDQLSDPAGLLDLLDQEKNLFVVAELIEAIRRIADSKAALRLVSLYLQHSTDRHLQFLILRAVPESDWSEFVEMVVNQPNRTIAQLAPLVSISLTMQNESALKPLLMVILVDKPSLGMLSLTEQIAETAYENPQASAAWFTPDVKSKLASIIAQSRKIAIEPQASQPQRLVALNLLGLEPAAKNEDHQRLLTLLDPQTSSAIQQRVISVLARMQLSETSAELIARLDTLSPTLVNQILDLLLSRPDSTVRLMSAIEQDEVSANVLNAARRDALLQHPDNQIRIKAETLLRNGGGSSRENVIDQYRSALQLTGNPQRAVAVYQKQCANCHKYGDQGYGVGPDFSESRNKSWSQLLNSVLDPSQTVDQRYAAYVVAIVDGRVIQGMLAAESQETITIAQQQAKQTVIPRDEIEVLKRTDRSVMPEGLEKELSAQDLADLFSLITERNNAIPRQISNLPEIAAQLLDDSRDRMDREKILAENLTDSSGLIRELLVGLPVEDMVEQYRRIPWIWRVSIAVGKANQAEDLRSVLDMSLPDIGEPLQDWQAVVIGGGVINGITQAGGWPHERMEEIFGNDRDLRARWKHALQQAVLMSDQLDVKPGTRYDALRMVSMRGWSGAGVQLTGYLSSNDQQLQMGAVSGLADIPEPPAVTALISSLPQLTDKNRELALEGLLRSDQRVRSLLESCVEGNTSVDLIDPAIRKRLSETENVELKKLALQVLGSR</sequence>
<dbReference type="PANTHER" id="PTHR33546:SF1">
    <property type="entry name" value="LARGE, MULTIFUNCTIONAL SECRETED PROTEIN"/>
    <property type="match status" value="1"/>
</dbReference>
<dbReference type="PANTHER" id="PTHR33546">
    <property type="entry name" value="LARGE, MULTIFUNCTIONAL SECRETED PROTEIN-RELATED"/>
    <property type="match status" value="1"/>
</dbReference>
<evidence type="ECO:0000313" key="7">
    <source>
        <dbReference type="Proteomes" id="UP000316095"/>
    </source>
</evidence>
<dbReference type="GO" id="GO:0020037">
    <property type="term" value="F:heme binding"/>
    <property type="evidence" value="ECO:0007669"/>
    <property type="project" value="InterPro"/>
</dbReference>
<dbReference type="InterPro" id="IPR016024">
    <property type="entry name" value="ARM-type_fold"/>
</dbReference>
<dbReference type="SUPFAM" id="SSF46626">
    <property type="entry name" value="Cytochrome c"/>
    <property type="match status" value="1"/>
</dbReference>
<dbReference type="Gene3D" id="1.25.10.10">
    <property type="entry name" value="Leucine-rich Repeat Variant"/>
    <property type="match status" value="1"/>
</dbReference>
<evidence type="ECO:0000256" key="3">
    <source>
        <dbReference type="ARBA" id="ARBA00023004"/>
    </source>
</evidence>
<keyword evidence="7" id="KW-1185">Reference proteome</keyword>
<dbReference type="InterPro" id="IPR011041">
    <property type="entry name" value="Quinoprot_gluc/sorb_DH_b-prop"/>
</dbReference>
<reference evidence="6 7" key="1">
    <citation type="submission" date="2019-02" db="EMBL/GenBank/DDBJ databases">
        <title>Deep-cultivation of Planctomycetes and their phenomic and genomic characterization uncovers novel biology.</title>
        <authorList>
            <person name="Wiegand S."/>
            <person name="Jogler M."/>
            <person name="Boedeker C."/>
            <person name="Pinto D."/>
            <person name="Vollmers J."/>
            <person name="Rivas-Marin E."/>
            <person name="Kohn T."/>
            <person name="Peeters S.H."/>
            <person name="Heuer A."/>
            <person name="Rast P."/>
            <person name="Oberbeckmann S."/>
            <person name="Bunk B."/>
            <person name="Jeske O."/>
            <person name="Meyerdierks A."/>
            <person name="Storesund J.E."/>
            <person name="Kallscheuer N."/>
            <person name="Luecker S."/>
            <person name="Lage O.M."/>
            <person name="Pohl T."/>
            <person name="Merkel B.J."/>
            <person name="Hornburger P."/>
            <person name="Mueller R.-W."/>
            <person name="Bruemmer F."/>
            <person name="Labrenz M."/>
            <person name="Spormann A.M."/>
            <person name="Op Den Camp H."/>
            <person name="Overmann J."/>
            <person name="Amann R."/>
            <person name="Jetten M.S.M."/>
            <person name="Mascher T."/>
            <person name="Medema M.H."/>
            <person name="Devos D.P."/>
            <person name="Kaster A.-K."/>
            <person name="Ovreas L."/>
            <person name="Rohde M."/>
            <person name="Galperin M.Y."/>
            <person name="Jogler C."/>
        </authorList>
    </citation>
    <scope>NUCLEOTIDE SEQUENCE [LARGE SCALE GENOMIC DNA]</scope>
    <source>
        <strain evidence="6 7">Pan54</strain>
    </source>
</reference>
<dbReference type="InterPro" id="IPR013427">
    <property type="entry name" value="Haem-bd_dom_put"/>
</dbReference>
<dbReference type="OrthoDB" id="230287at2"/>
<evidence type="ECO:0000256" key="2">
    <source>
        <dbReference type="ARBA" id="ARBA00022723"/>
    </source>
</evidence>
<accession>A0A5C5XDH2</accession>
<protein>
    <submittedName>
        <fullName evidence="6">Neutral/alkaline non-lysosomal ceramidase</fullName>
    </submittedName>
</protein>
<dbReference type="InterPro" id="IPR031329">
    <property type="entry name" value="NEUT/ALK_ceramidase_N"/>
</dbReference>
<dbReference type="SUPFAM" id="SSF48371">
    <property type="entry name" value="ARM repeat"/>
    <property type="match status" value="1"/>
</dbReference>
<feature type="domain" description="Cytochrome c" evidence="5">
    <location>
        <begin position="1263"/>
        <end position="1396"/>
    </location>
</feature>
<dbReference type="GO" id="GO:0046872">
    <property type="term" value="F:metal ion binding"/>
    <property type="evidence" value="ECO:0007669"/>
    <property type="project" value="UniProtKB-KW"/>
</dbReference>
<organism evidence="6 7">
    <name type="scientific">Rubinisphaera italica</name>
    <dbReference type="NCBI Taxonomy" id="2527969"/>
    <lineage>
        <taxon>Bacteria</taxon>
        <taxon>Pseudomonadati</taxon>
        <taxon>Planctomycetota</taxon>
        <taxon>Planctomycetia</taxon>
        <taxon>Planctomycetales</taxon>
        <taxon>Planctomycetaceae</taxon>
        <taxon>Rubinisphaera</taxon>
    </lineage>
</organism>
<keyword evidence="2 4" id="KW-0479">Metal-binding</keyword>